<dbReference type="AlphaFoldDB" id="A0A0C3P353"/>
<reference evidence="3" key="2">
    <citation type="submission" date="2015-01" db="EMBL/GenBank/DDBJ databases">
        <title>Evolutionary Origins and Diversification of the Mycorrhizal Mutualists.</title>
        <authorList>
            <consortium name="DOE Joint Genome Institute"/>
            <consortium name="Mycorrhizal Genomics Consortium"/>
            <person name="Kohler A."/>
            <person name="Kuo A."/>
            <person name="Nagy L.G."/>
            <person name="Floudas D."/>
            <person name="Copeland A."/>
            <person name="Barry K.W."/>
            <person name="Cichocki N."/>
            <person name="Veneault-Fourrey C."/>
            <person name="LaButti K."/>
            <person name="Lindquist E.A."/>
            <person name="Lipzen A."/>
            <person name="Lundell T."/>
            <person name="Morin E."/>
            <person name="Murat C."/>
            <person name="Riley R."/>
            <person name="Ohm R."/>
            <person name="Sun H."/>
            <person name="Tunlid A."/>
            <person name="Henrissat B."/>
            <person name="Grigoriev I.V."/>
            <person name="Hibbett D.S."/>
            <person name="Martin F."/>
        </authorList>
    </citation>
    <scope>NUCLEOTIDE SEQUENCE [LARGE SCALE GENOMIC DNA]</scope>
    <source>
        <strain evidence="3">Marx 270</strain>
    </source>
</reference>
<dbReference type="Proteomes" id="UP000054217">
    <property type="component" value="Unassembled WGS sequence"/>
</dbReference>
<dbReference type="HOGENOM" id="CLU_2365329_0_0_1"/>
<evidence type="ECO:0000313" key="2">
    <source>
        <dbReference type="EMBL" id="KIO07460.1"/>
    </source>
</evidence>
<evidence type="ECO:0000256" key="1">
    <source>
        <dbReference type="SAM" id="MobiDB-lite"/>
    </source>
</evidence>
<gene>
    <name evidence="2" type="ORF">M404DRAFT_998179</name>
</gene>
<feature type="compositionally biased region" description="Polar residues" evidence="1">
    <location>
        <begin position="1"/>
        <end position="10"/>
    </location>
</feature>
<organism evidence="2 3">
    <name type="scientific">Pisolithus tinctorius Marx 270</name>
    <dbReference type="NCBI Taxonomy" id="870435"/>
    <lineage>
        <taxon>Eukaryota</taxon>
        <taxon>Fungi</taxon>
        <taxon>Dikarya</taxon>
        <taxon>Basidiomycota</taxon>
        <taxon>Agaricomycotina</taxon>
        <taxon>Agaricomycetes</taxon>
        <taxon>Agaricomycetidae</taxon>
        <taxon>Boletales</taxon>
        <taxon>Sclerodermatineae</taxon>
        <taxon>Pisolithaceae</taxon>
        <taxon>Pisolithus</taxon>
    </lineage>
</organism>
<evidence type="ECO:0000313" key="3">
    <source>
        <dbReference type="Proteomes" id="UP000054217"/>
    </source>
</evidence>
<keyword evidence="3" id="KW-1185">Reference proteome</keyword>
<accession>A0A0C3P353</accession>
<name>A0A0C3P353_PISTI</name>
<dbReference type="EMBL" id="KN831960">
    <property type="protein sequence ID" value="KIO07460.1"/>
    <property type="molecule type" value="Genomic_DNA"/>
</dbReference>
<proteinExistence type="predicted"/>
<protein>
    <submittedName>
        <fullName evidence="2">Uncharacterized protein</fullName>
    </submittedName>
</protein>
<sequence length="96" mass="10625">MGFSSPSFTTHPLVATEPNPFQPVPTTPGSNALHPISTVPSTSLQEYIIRDALLDFGFPHRFVLRAKFASSPRRNYAVCYHDKCGIQTGRCRSLFA</sequence>
<dbReference type="InParanoid" id="A0A0C3P353"/>
<feature type="non-terminal residue" evidence="2">
    <location>
        <position position="96"/>
    </location>
</feature>
<feature type="region of interest" description="Disordered" evidence="1">
    <location>
        <begin position="1"/>
        <end position="35"/>
    </location>
</feature>
<reference evidence="2 3" key="1">
    <citation type="submission" date="2014-04" db="EMBL/GenBank/DDBJ databases">
        <authorList>
            <consortium name="DOE Joint Genome Institute"/>
            <person name="Kuo A."/>
            <person name="Kohler A."/>
            <person name="Costa M.D."/>
            <person name="Nagy L.G."/>
            <person name="Floudas D."/>
            <person name="Copeland A."/>
            <person name="Barry K.W."/>
            <person name="Cichocki N."/>
            <person name="Veneault-Fourrey C."/>
            <person name="LaButti K."/>
            <person name="Lindquist E.A."/>
            <person name="Lipzen A."/>
            <person name="Lundell T."/>
            <person name="Morin E."/>
            <person name="Murat C."/>
            <person name="Sun H."/>
            <person name="Tunlid A."/>
            <person name="Henrissat B."/>
            <person name="Grigoriev I.V."/>
            <person name="Hibbett D.S."/>
            <person name="Martin F."/>
            <person name="Nordberg H.P."/>
            <person name="Cantor M.N."/>
            <person name="Hua S.X."/>
        </authorList>
    </citation>
    <scope>NUCLEOTIDE SEQUENCE [LARGE SCALE GENOMIC DNA]</scope>
    <source>
        <strain evidence="2 3">Marx 270</strain>
    </source>
</reference>